<evidence type="ECO:0000256" key="2">
    <source>
        <dbReference type="ARBA" id="ARBA00010219"/>
    </source>
</evidence>
<dbReference type="EMBL" id="CCXS01000001">
    <property type="protein sequence ID" value="CEG22691.1"/>
    <property type="molecule type" value="Genomic_DNA"/>
</dbReference>
<feature type="binding site" evidence="8">
    <location>
        <begin position="70"/>
        <end position="71"/>
    </location>
    <ligand>
        <name>substrate</name>
    </ligand>
</feature>
<dbReference type="PANTHER" id="PTHR31689">
    <property type="entry name" value="DIAMINOPIMELATE EPIMERASE, CHLOROPLASTIC"/>
    <property type="match status" value="1"/>
</dbReference>
<feature type="binding site" evidence="8">
    <location>
        <position position="195"/>
    </location>
    <ligand>
        <name>substrate</name>
    </ligand>
</feature>
<comment type="subcellular location">
    <subcellularLocation>
        <location evidence="8">Cytoplasm</location>
    </subcellularLocation>
</comment>
<evidence type="ECO:0000256" key="3">
    <source>
        <dbReference type="ARBA" id="ARBA00013080"/>
    </source>
</evidence>
<dbReference type="Proteomes" id="UP000043699">
    <property type="component" value="Unassembled WGS sequence"/>
</dbReference>
<sequence>MEITLLKVHGSMNTFYLLEGPENDHYDQLAVQLAKMDSSVDGLLVVLPSDKGQAKMRVFNRDGSEASMCGNGLRCVARYVCERDGLDEAVIETMKASLAVKKEQPLGDGNAMYAVEISPVSFQLADLPMVYEGNSEWLMKPLPFISEEIAFSAVAVPNPHLIGIVPKAYLQDDSHQKKWAETFNGPNGYFSDGVNVSYVTKVETGIFVKTFERGVGFTNACGTAMTASALISCLSGMVPYGEVTVYNPGGMVKCRVEKEGADFNLALSGNATYLSRHRFEWAEELANSKFLSSETFDEQEDYERFIDKVAVKAKQFV</sequence>
<feature type="binding site" evidence="8">
    <location>
        <begin position="212"/>
        <end position="213"/>
    </location>
    <ligand>
        <name>substrate</name>
    </ligand>
</feature>
<comment type="function">
    <text evidence="8">Catalyzes the stereoinversion of LL-2,6-diaminopimelate (L,L-DAP) to meso-diaminopimelate (meso-DAP), a precursor of L-lysine and an essential component of the bacterial peptidoglycan.</text>
</comment>
<comment type="catalytic activity">
    <reaction evidence="7 8">
        <text>(2S,6S)-2,6-diaminopimelate = meso-2,6-diaminopimelate</text>
        <dbReference type="Rhea" id="RHEA:15393"/>
        <dbReference type="ChEBI" id="CHEBI:57609"/>
        <dbReference type="ChEBI" id="CHEBI:57791"/>
        <dbReference type="EC" id="5.1.1.7"/>
    </reaction>
</comment>
<keyword evidence="6 8" id="KW-0413">Isomerase</keyword>
<keyword evidence="8" id="KW-0963">Cytoplasm</keyword>
<feature type="binding site" evidence="8">
    <location>
        <begin position="222"/>
        <end position="223"/>
    </location>
    <ligand>
        <name>substrate</name>
    </ligand>
</feature>
<evidence type="ECO:0000256" key="8">
    <source>
        <dbReference type="HAMAP-Rule" id="MF_00197"/>
    </source>
</evidence>
<dbReference type="PROSITE" id="PS01326">
    <property type="entry name" value="DAP_EPIMERASE"/>
    <property type="match status" value="1"/>
</dbReference>
<comment type="similarity">
    <text evidence="2 8">Belongs to the diaminopimelate epimerase family.</text>
</comment>
<comment type="subunit">
    <text evidence="8">Homodimer.</text>
</comment>
<dbReference type="GO" id="GO:0008837">
    <property type="term" value="F:diaminopimelate epimerase activity"/>
    <property type="evidence" value="ECO:0007669"/>
    <property type="project" value="UniProtKB-UniRule"/>
</dbReference>
<dbReference type="RefSeq" id="WP_052651484.1">
    <property type="nucleotide sequence ID" value="NZ_CCXS01000001.1"/>
</dbReference>
<comment type="caution">
    <text evidence="8">Lacks conserved residue(s) required for the propagation of feature annotation.</text>
</comment>
<feature type="binding site" evidence="8">
    <location>
        <position position="13"/>
    </location>
    <ligand>
        <name>substrate</name>
    </ligand>
</feature>
<dbReference type="EC" id="5.1.1.7" evidence="3 8"/>
<dbReference type="SUPFAM" id="SSF54506">
    <property type="entry name" value="Diaminopimelate epimerase-like"/>
    <property type="match status" value="2"/>
</dbReference>
<keyword evidence="11" id="KW-1185">Reference proteome</keyword>
<feature type="active site" evidence="9">
    <location>
        <position position="69"/>
    </location>
</feature>
<dbReference type="Gene3D" id="3.10.310.10">
    <property type="entry name" value="Diaminopimelate Epimerase, Chain A, domain 1"/>
    <property type="match status" value="2"/>
</dbReference>
<evidence type="ECO:0000313" key="11">
    <source>
        <dbReference type="Proteomes" id="UP000043699"/>
    </source>
</evidence>
<feature type="binding site" evidence="8">
    <location>
        <position position="158"/>
    </location>
    <ligand>
        <name>substrate</name>
    </ligand>
</feature>
<evidence type="ECO:0000256" key="1">
    <source>
        <dbReference type="ARBA" id="ARBA00005196"/>
    </source>
</evidence>
<evidence type="ECO:0000256" key="4">
    <source>
        <dbReference type="ARBA" id="ARBA00022605"/>
    </source>
</evidence>
<evidence type="ECO:0000313" key="10">
    <source>
        <dbReference type="EMBL" id="CEG22691.1"/>
    </source>
</evidence>
<evidence type="ECO:0000256" key="7">
    <source>
        <dbReference type="ARBA" id="ARBA00051712"/>
    </source>
</evidence>
<proteinExistence type="inferred from homology"/>
<reference evidence="10 11" key="1">
    <citation type="submission" date="2014-09" db="EMBL/GenBank/DDBJ databases">
        <authorList>
            <person name="Urmite Genomes Urmite Genomes"/>
        </authorList>
    </citation>
    <scope>NUCLEOTIDE SEQUENCE [LARGE SCALE GENOMIC DNA]</scope>
    <source>
        <strain evidence="10 11">ES2</strain>
    </source>
</reference>
<dbReference type="AlphaFoldDB" id="A0A098EN18"/>
<accession>A0A098EN18</accession>
<feature type="site" description="Could be important to modulate the pK values of the two catalytic cysteine residues" evidence="8">
    <location>
        <position position="160"/>
    </location>
</feature>
<protein>
    <recommendedName>
        <fullName evidence="3 8">Diaminopimelate epimerase</fullName>
        <shortName evidence="8">DAP epimerase</shortName>
        <ecNumber evidence="3 8">5.1.1.7</ecNumber>
    </recommendedName>
    <alternativeName>
        <fullName evidence="8">PLP-independent amino acid racemase</fullName>
    </alternativeName>
</protein>
<name>A0A098EN18_9BACL</name>
<comment type="pathway">
    <text evidence="1 8">Amino-acid biosynthesis; L-lysine biosynthesis via DAP pathway; DL-2,6-diaminopimelate from LL-2,6-diaminopimelate: step 1/1.</text>
</comment>
<dbReference type="STRING" id="1499687.BN1080_01624"/>
<keyword evidence="5 8" id="KW-0457">Lysine biosynthesis</keyword>
<evidence type="ECO:0000256" key="5">
    <source>
        <dbReference type="ARBA" id="ARBA00023154"/>
    </source>
</evidence>
<keyword evidence="4 8" id="KW-0028">Amino-acid biosynthesis</keyword>
<dbReference type="InterPro" id="IPR018510">
    <property type="entry name" value="DAP_epimerase_AS"/>
</dbReference>
<evidence type="ECO:0000256" key="6">
    <source>
        <dbReference type="ARBA" id="ARBA00023235"/>
    </source>
</evidence>
<dbReference type="OrthoDB" id="9805408at2"/>
<dbReference type="Pfam" id="PF01678">
    <property type="entry name" value="DAP_epimerase"/>
    <property type="match status" value="2"/>
</dbReference>
<gene>
    <name evidence="8 10" type="primary">dapF</name>
    <name evidence="10" type="ORF">BN1080_01624</name>
</gene>
<feature type="active site" description="Proton acceptor" evidence="8">
    <location>
        <position position="221"/>
    </location>
</feature>
<dbReference type="InterPro" id="IPR001653">
    <property type="entry name" value="DAP_epimerase_DapF"/>
</dbReference>
<feature type="active site" description="Proton donor" evidence="8">
    <location>
        <position position="69"/>
    </location>
</feature>
<dbReference type="NCBIfam" id="TIGR00652">
    <property type="entry name" value="DapF"/>
    <property type="match status" value="1"/>
</dbReference>
<dbReference type="GO" id="GO:0005829">
    <property type="term" value="C:cytosol"/>
    <property type="evidence" value="ECO:0007669"/>
    <property type="project" value="TreeGrafter"/>
</dbReference>
<feature type="site" description="Could be important to modulate the pK values of the two catalytic cysteine residues" evidence="8">
    <location>
        <position position="212"/>
    </location>
</feature>
<dbReference type="GO" id="GO:0009089">
    <property type="term" value="P:lysine biosynthetic process via diaminopimelate"/>
    <property type="evidence" value="ECO:0007669"/>
    <property type="project" value="UniProtKB-UniRule"/>
</dbReference>
<dbReference type="PANTHER" id="PTHR31689:SF0">
    <property type="entry name" value="DIAMINOPIMELATE EPIMERASE"/>
    <property type="match status" value="1"/>
</dbReference>
<feature type="binding site" evidence="8">
    <location>
        <position position="60"/>
    </location>
    <ligand>
        <name>substrate</name>
    </ligand>
</feature>
<dbReference type="HAMAP" id="MF_00197">
    <property type="entry name" value="DAP_epimerase"/>
    <property type="match status" value="1"/>
</dbReference>
<dbReference type="UniPathway" id="UPA00034">
    <property type="reaction ID" value="UER00025"/>
</dbReference>
<organism evidence="10 11">
    <name type="scientific">Planococcus massiliensis</name>
    <dbReference type="NCBI Taxonomy" id="1499687"/>
    <lineage>
        <taxon>Bacteria</taxon>
        <taxon>Bacillati</taxon>
        <taxon>Bacillota</taxon>
        <taxon>Bacilli</taxon>
        <taxon>Bacillales</taxon>
        <taxon>Caryophanaceae</taxon>
        <taxon>Planococcus</taxon>
    </lineage>
</organism>
<evidence type="ECO:0000256" key="9">
    <source>
        <dbReference type="PROSITE-ProRule" id="PRU10125"/>
    </source>
</evidence>